<dbReference type="InterPro" id="IPR043128">
    <property type="entry name" value="Rev_trsase/Diguanyl_cyclase"/>
</dbReference>
<dbReference type="CDD" id="cd01948">
    <property type="entry name" value="EAL"/>
    <property type="match status" value="1"/>
</dbReference>
<dbReference type="GO" id="GO:0071111">
    <property type="term" value="F:cyclic-guanylate-specific phosphodiesterase activity"/>
    <property type="evidence" value="ECO:0007669"/>
    <property type="project" value="InterPro"/>
</dbReference>
<dbReference type="SMART" id="SM00267">
    <property type="entry name" value="GGDEF"/>
    <property type="match status" value="1"/>
</dbReference>
<dbReference type="Pfam" id="PF00563">
    <property type="entry name" value="EAL"/>
    <property type="match status" value="1"/>
</dbReference>
<dbReference type="Gene3D" id="3.20.20.450">
    <property type="entry name" value="EAL domain"/>
    <property type="match status" value="1"/>
</dbReference>
<evidence type="ECO:0000259" key="2">
    <source>
        <dbReference type="PROSITE" id="PS50887"/>
    </source>
</evidence>
<evidence type="ECO:0000313" key="4">
    <source>
        <dbReference type="Proteomes" id="UP000602745"/>
    </source>
</evidence>
<dbReference type="RefSeq" id="WP_188410602.1">
    <property type="nucleotide sequence ID" value="NZ_BMCP01000004.1"/>
</dbReference>
<feature type="domain" description="EAL" evidence="1">
    <location>
        <begin position="324"/>
        <end position="572"/>
    </location>
</feature>
<sequence>MTEFTAALASAHGLTQRLPVLLSAFGEAVYAWNIVDDAIEWSSGAHAVLGVQSPELMATGAAYAQLVDPDAMVARHSAIFGAALADSGEGVRYEIVYPLRVSQGGISRRIWVEDIGRWFGGPGGKPIRAEGILRLVTERLEAEQRRAVLSRADPLTGTLDRTRILEVLDDILSEAKRIQGSCGLVFVSIEGLGAINDAYGIEVSDQLIEGVVKRVRSRMRSGDAIGRYSTTSFVVVLANCKAGDLEVAMRRYLDAVREAPVETTSGSISAQVVLGGATAPRYARTAGELMMRAREAMIEARGRRSGGCCVYVPNPEREERRRLDFTLTQDLITALNERRLSLAFQPVVRAVDQEAAWYEALARIETPNGAESIQRYIQPAERLGVISMLDLRVLELAFTVLDQRHDLRIAINVSAQTIEDPEWRTLLASLSVLIPGAAERLMIEITETAAIDDLLQSATFVREMQQSGIRMAIDDFGAGQTSFRVMRQLGVDLVKIDGGFVRDLLSSTDDRAFIKAIIGLAGDVGFETVAECVDDADIARELIALGIDYLQGNYFGEALMGLPVKEAPRLQARSA</sequence>
<reference evidence="3" key="1">
    <citation type="journal article" date="2014" name="Int. J. Syst. Evol. Microbiol.">
        <title>Complete genome sequence of Corynebacterium casei LMG S-19264T (=DSM 44701T), isolated from a smear-ripened cheese.</title>
        <authorList>
            <consortium name="US DOE Joint Genome Institute (JGI-PGF)"/>
            <person name="Walter F."/>
            <person name="Albersmeier A."/>
            <person name="Kalinowski J."/>
            <person name="Ruckert C."/>
        </authorList>
    </citation>
    <scope>NUCLEOTIDE SEQUENCE</scope>
    <source>
        <strain evidence="3">CCM 7684</strain>
    </source>
</reference>
<dbReference type="InterPro" id="IPR035919">
    <property type="entry name" value="EAL_sf"/>
</dbReference>
<dbReference type="SUPFAM" id="SSF141868">
    <property type="entry name" value="EAL domain-like"/>
    <property type="match status" value="1"/>
</dbReference>
<dbReference type="Pfam" id="PF00990">
    <property type="entry name" value="GGDEF"/>
    <property type="match status" value="1"/>
</dbReference>
<feature type="domain" description="GGDEF" evidence="2">
    <location>
        <begin position="180"/>
        <end position="315"/>
    </location>
</feature>
<dbReference type="InterPro" id="IPR029787">
    <property type="entry name" value="Nucleotide_cyclase"/>
</dbReference>
<protein>
    <submittedName>
        <fullName evidence="3">GGDEF-domain containing protein</fullName>
    </submittedName>
</protein>
<dbReference type="EMBL" id="BMCP01000004">
    <property type="protein sequence ID" value="GGE50801.1"/>
    <property type="molecule type" value="Genomic_DNA"/>
</dbReference>
<organism evidence="3 4">
    <name type="scientific">Agaricicola taiwanensis</name>
    <dbReference type="NCBI Taxonomy" id="591372"/>
    <lineage>
        <taxon>Bacteria</taxon>
        <taxon>Pseudomonadati</taxon>
        <taxon>Pseudomonadota</taxon>
        <taxon>Alphaproteobacteria</taxon>
        <taxon>Rhodobacterales</taxon>
        <taxon>Paracoccaceae</taxon>
        <taxon>Agaricicola</taxon>
    </lineage>
</organism>
<proteinExistence type="predicted"/>
<reference evidence="3" key="2">
    <citation type="submission" date="2020-09" db="EMBL/GenBank/DDBJ databases">
        <authorList>
            <person name="Sun Q."/>
            <person name="Sedlacek I."/>
        </authorList>
    </citation>
    <scope>NUCLEOTIDE SEQUENCE</scope>
    <source>
        <strain evidence="3">CCM 7684</strain>
    </source>
</reference>
<comment type="caution">
    <text evidence="3">The sequence shown here is derived from an EMBL/GenBank/DDBJ whole genome shotgun (WGS) entry which is preliminary data.</text>
</comment>
<dbReference type="CDD" id="cd01949">
    <property type="entry name" value="GGDEF"/>
    <property type="match status" value="1"/>
</dbReference>
<gene>
    <name evidence="3" type="ORF">GCM10007276_29820</name>
</gene>
<dbReference type="PROSITE" id="PS50887">
    <property type="entry name" value="GGDEF"/>
    <property type="match status" value="1"/>
</dbReference>
<dbReference type="AlphaFoldDB" id="A0A8J2YL72"/>
<accession>A0A8J2YL72</accession>
<dbReference type="SUPFAM" id="SSF55073">
    <property type="entry name" value="Nucleotide cyclase"/>
    <property type="match status" value="1"/>
</dbReference>
<evidence type="ECO:0000313" key="3">
    <source>
        <dbReference type="EMBL" id="GGE50801.1"/>
    </source>
</evidence>
<dbReference type="Gene3D" id="3.30.450.20">
    <property type="entry name" value="PAS domain"/>
    <property type="match status" value="1"/>
</dbReference>
<dbReference type="InterPro" id="IPR001633">
    <property type="entry name" value="EAL_dom"/>
</dbReference>
<dbReference type="InterPro" id="IPR050706">
    <property type="entry name" value="Cyclic-di-GMP_PDE-like"/>
</dbReference>
<evidence type="ECO:0000259" key="1">
    <source>
        <dbReference type="PROSITE" id="PS50883"/>
    </source>
</evidence>
<name>A0A8J2YL72_9RHOB</name>
<dbReference type="NCBIfam" id="TIGR00254">
    <property type="entry name" value="GGDEF"/>
    <property type="match status" value="1"/>
</dbReference>
<dbReference type="PANTHER" id="PTHR33121:SF79">
    <property type="entry name" value="CYCLIC DI-GMP PHOSPHODIESTERASE PDED-RELATED"/>
    <property type="match status" value="1"/>
</dbReference>
<dbReference type="Proteomes" id="UP000602745">
    <property type="component" value="Unassembled WGS sequence"/>
</dbReference>
<dbReference type="PROSITE" id="PS50883">
    <property type="entry name" value="EAL"/>
    <property type="match status" value="1"/>
</dbReference>
<dbReference type="Gene3D" id="3.30.70.270">
    <property type="match status" value="1"/>
</dbReference>
<keyword evidence="4" id="KW-1185">Reference proteome</keyword>
<dbReference type="SMART" id="SM00052">
    <property type="entry name" value="EAL"/>
    <property type="match status" value="1"/>
</dbReference>
<dbReference type="InterPro" id="IPR000160">
    <property type="entry name" value="GGDEF_dom"/>
</dbReference>
<dbReference type="PANTHER" id="PTHR33121">
    <property type="entry name" value="CYCLIC DI-GMP PHOSPHODIESTERASE PDEF"/>
    <property type="match status" value="1"/>
</dbReference>